<name>A0ABS7HIW6_9HYPH</name>
<sequence length="393" mass="42122">MSIDPPIAESGGSLRILQVLEPSGGGSGRHFLDLCRGLKRRGHHVEAVYSPVRAEAAFVRELKSLDLPAVHTVAMKRAPGWSDIAAFWALRDIIAEGSPFDIIHGHSSKAGALSRPHLTGRHIPRVYTPHAFRTMDPSLGKAGRLIYGAIELILASLFTDHLICVSDDEYAHARSLGIPQDRLSVIVNGVAPLPLDMARTVRASFGIPAETFVFGFVGRLSHQKAPERLIEAFCSAAARLPNAQLIMVGAGEGERDVRKAIAGSGLQNRIRLTSAFSGSQAIPAFDVLVMPSRYEAMSYVMLEAAAAGKPIVSTDVGGASTAIDRDRSGLIVANDGDTSKLANAMVDSADPARYKALVAAAEARMSDFSLERMIDKTETVYRQLAAGAYTKDR</sequence>
<dbReference type="RefSeq" id="WP_220374104.1">
    <property type="nucleotide sequence ID" value="NZ_JAEUAO010000007.1"/>
</dbReference>
<dbReference type="Pfam" id="PF13692">
    <property type="entry name" value="Glyco_trans_1_4"/>
    <property type="match status" value="1"/>
</dbReference>
<evidence type="ECO:0000313" key="2">
    <source>
        <dbReference type="EMBL" id="MBW9066178.1"/>
    </source>
</evidence>
<dbReference type="PANTHER" id="PTHR12526">
    <property type="entry name" value="GLYCOSYLTRANSFERASE"/>
    <property type="match status" value="1"/>
</dbReference>
<dbReference type="Pfam" id="PF13439">
    <property type="entry name" value="Glyco_transf_4"/>
    <property type="match status" value="1"/>
</dbReference>
<gene>
    <name evidence="2" type="ORF">JNB71_22995</name>
</gene>
<protein>
    <submittedName>
        <fullName evidence="2">Glycosyltransferase family 4 protein</fullName>
    </submittedName>
</protein>
<evidence type="ECO:0000313" key="3">
    <source>
        <dbReference type="Proteomes" id="UP000757604"/>
    </source>
</evidence>
<dbReference type="Gene3D" id="3.40.50.2000">
    <property type="entry name" value="Glycogen Phosphorylase B"/>
    <property type="match status" value="2"/>
</dbReference>
<evidence type="ECO:0000259" key="1">
    <source>
        <dbReference type="Pfam" id="PF13439"/>
    </source>
</evidence>
<reference evidence="2 3" key="1">
    <citation type="journal article" date="2021" name="MBio">
        <title>Poor Competitiveness of Bradyrhizobium in Pigeon Pea Root Colonization in Indian Soils.</title>
        <authorList>
            <person name="Chalasani D."/>
            <person name="Basu A."/>
            <person name="Pullabhotla S.V.S.R.N."/>
            <person name="Jorrin B."/>
            <person name="Neal A.L."/>
            <person name="Poole P.S."/>
            <person name="Podile A.R."/>
            <person name="Tkacz A."/>
        </authorList>
    </citation>
    <scope>NUCLEOTIDE SEQUENCE [LARGE SCALE GENOMIC DNA]</scope>
    <source>
        <strain evidence="2 3">HU44</strain>
    </source>
</reference>
<keyword evidence="3" id="KW-1185">Reference proteome</keyword>
<comment type="caution">
    <text evidence="2">The sequence shown here is derived from an EMBL/GenBank/DDBJ whole genome shotgun (WGS) entry which is preliminary data.</text>
</comment>
<proteinExistence type="predicted"/>
<organism evidence="2 3">
    <name type="scientific">Rhizobium herbae</name>
    <dbReference type="NCBI Taxonomy" id="508661"/>
    <lineage>
        <taxon>Bacteria</taxon>
        <taxon>Pseudomonadati</taxon>
        <taxon>Pseudomonadota</taxon>
        <taxon>Alphaproteobacteria</taxon>
        <taxon>Hyphomicrobiales</taxon>
        <taxon>Rhizobiaceae</taxon>
        <taxon>Rhizobium/Agrobacterium group</taxon>
        <taxon>Rhizobium</taxon>
    </lineage>
</organism>
<dbReference type="CDD" id="cd03801">
    <property type="entry name" value="GT4_PimA-like"/>
    <property type="match status" value="1"/>
</dbReference>
<dbReference type="EMBL" id="JAEUAO010000007">
    <property type="protein sequence ID" value="MBW9066178.1"/>
    <property type="molecule type" value="Genomic_DNA"/>
</dbReference>
<feature type="domain" description="Glycosyltransferase subfamily 4-like N-terminal" evidence="1">
    <location>
        <begin position="25"/>
        <end position="190"/>
    </location>
</feature>
<dbReference type="Proteomes" id="UP000757604">
    <property type="component" value="Unassembled WGS sequence"/>
</dbReference>
<dbReference type="InterPro" id="IPR028098">
    <property type="entry name" value="Glyco_trans_4-like_N"/>
</dbReference>
<accession>A0ABS7HIW6</accession>
<dbReference type="SUPFAM" id="SSF53756">
    <property type="entry name" value="UDP-Glycosyltransferase/glycogen phosphorylase"/>
    <property type="match status" value="1"/>
</dbReference>